<evidence type="ECO:0000313" key="3">
    <source>
        <dbReference type="Proteomes" id="UP000829992"/>
    </source>
</evidence>
<gene>
    <name evidence="2" type="ORF">M4V62_40180</name>
</gene>
<sequence length="297" mass="32803">MLTTRMRMNGQAFERSEGLKPGEYFAALNTNPEGIAVYAALEVGEATQEDWNGVIGGILGIDPSNLMQCALANLHPEPEIVAAARRAREAGVKVAMLSNSFGIEPYNPYADKGMWTDFFDAVILSELEGVRKPSPVIYERALRLKGTICTTGGVRPALCVGDFNSIWIRAPSRHRWEVDLSESIDKRSFSVIAGKDDYQLTVSWDATLKKVSGLGLSPCARFPDRAQEESRRRPPVAFRWRGVAGRGEVRPVEERNVFHACSEHRRVSRHGVGVGGRPRSRAEEARTAEELPRAGAR</sequence>
<dbReference type="EMBL" id="CP097289">
    <property type="protein sequence ID" value="UQT60791.1"/>
    <property type="molecule type" value="Genomic_DNA"/>
</dbReference>
<evidence type="ECO:0000313" key="2">
    <source>
        <dbReference type="EMBL" id="UQT60791.1"/>
    </source>
</evidence>
<accession>A0ABY4Q4Y6</accession>
<name>A0ABY4Q4Y6_9ACTN</name>
<protein>
    <submittedName>
        <fullName evidence="2">Uncharacterized protein</fullName>
    </submittedName>
</protein>
<dbReference type="Gene3D" id="3.40.50.1000">
    <property type="entry name" value="HAD superfamily/HAD-like"/>
    <property type="match status" value="1"/>
</dbReference>
<organism evidence="2 3">
    <name type="scientific">Streptomyces durmitorensis</name>
    <dbReference type="NCBI Taxonomy" id="319947"/>
    <lineage>
        <taxon>Bacteria</taxon>
        <taxon>Bacillati</taxon>
        <taxon>Actinomycetota</taxon>
        <taxon>Actinomycetes</taxon>
        <taxon>Kitasatosporales</taxon>
        <taxon>Streptomycetaceae</taxon>
        <taxon>Streptomyces</taxon>
    </lineage>
</organism>
<evidence type="ECO:0000256" key="1">
    <source>
        <dbReference type="SAM" id="MobiDB-lite"/>
    </source>
</evidence>
<keyword evidence="3" id="KW-1185">Reference proteome</keyword>
<dbReference type="Pfam" id="PF00702">
    <property type="entry name" value="Hydrolase"/>
    <property type="match status" value="1"/>
</dbReference>
<dbReference type="SUPFAM" id="SSF56784">
    <property type="entry name" value="HAD-like"/>
    <property type="match status" value="1"/>
</dbReference>
<dbReference type="InterPro" id="IPR036412">
    <property type="entry name" value="HAD-like_sf"/>
</dbReference>
<proteinExistence type="predicted"/>
<dbReference type="Proteomes" id="UP000829992">
    <property type="component" value="Chromosome"/>
</dbReference>
<dbReference type="InterPro" id="IPR023214">
    <property type="entry name" value="HAD_sf"/>
</dbReference>
<feature type="compositionally biased region" description="Basic and acidic residues" evidence="1">
    <location>
        <begin position="280"/>
        <end position="297"/>
    </location>
</feature>
<feature type="region of interest" description="Disordered" evidence="1">
    <location>
        <begin position="268"/>
        <end position="297"/>
    </location>
</feature>
<reference evidence="2 3" key="1">
    <citation type="submission" date="2022-05" db="EMBL/GenBank/DDBJ databases">
        <authorList>
            <person name="Zhou X."/>
            <person name="Li K."/>
            <person name="Man Y."/>
        </authorList>
    </citation>
    <scope>NUCLEOTIDE SEQUENCE [LARGE SCALE GENOMIC DNA]</scope>
    <source>
        <strain evidence="2 3">MS405</strain>
    </source>
</reference>